<dbReference type="OrthoDB" id="9893275at2"/>
<protein>
    <submittedName>
        <fullName evidence="2">Uncharacterized protein</fullName>
    </submittedName>
</protein>
<accession>A0A2K9C5E4</accession>
<keyword evidence="1" id="KW-0812">Transmembrane</keyword>
<name>A0A2K9C5E4_9MOLU</name>
<feature type="transmembrane region" description="Helical" evidence="1">
    <location>
        <begin position="14"/>
        <end position="34"/>
    </location>
</feature>
<evidence type="ECO:0000313" key="3">
    <source>
        <dbReference type="Proteomes" id="UP000233419"/>
    </source>
</evidence>
<proteinExistence type="predicted"/>
<organism evidence="2 3">
    <name type="scientific">Mesoplasma syrphidae</name>
    <dbReference type="NCBI Taxonomy" id="225999"/>
    <lineage>
        <taxon>Bacteria</taxon>
        <taxon>Bacillati</taxon>
        <taxon>Mycoplasmatota</taxon>
        <taxon>Mollicutes</taxon>
        <taxon>Entomoplasmatales</taxon>
        <taxon>Entomoplasmataceae</taxon>
        <taxon>Mesoplasma</taxon>
    </lineage>
</organism>
<dbReference type="AlphaFoldDB" id="A0A2K9C5E4"/>
<feature type="transmembrane region" description="Helical" evidence="1">
    <location>
        <begin position="61"/>
        <end position="90"/>
    </location>
</feature>
<feature type="transmembrane region" description="Helical" evidence="1">
    <location>
        <begin position="139"/>
        <end position="159"/>
    </location>
</feature>
<reference evidence="2 3" key="1">
    <citation type="submission" date="2017-12" db="EMBL/GenBank/DDBJ databases">
        <title>Mesoplasma syrphidae YJS, Complete Genome.</title>
        <authorList>
            <person name="Knight T.F."/>
            <person name="Citino T."/>
            <person name="Rubinstein R."/>
            <person name="Neuschaefer Z."/>
        </authorList>
    </citation>
    <scope>NUCLEOTIDE SEQUENCE [LARGE SCALE GENOMIC DNA]</scope>
    <source>
        <strain evidence="2 3">YJS</strain>
    </source>
</reference>
<keyword evidence="3" id="KW-1185">Reference proteome</keyword>
<feature type="transmembrane region" description="Helical" evidence="1">
    <location>
        <begin position="102"/>
        <end position="127"/>
    </location>
</feature>
<evidence type="ECO:0000256" key="1">
    <source>
        <dbReference type="SAM" id="Phobius"/>
    </source>
</evidence>
<dbReference type="EMBL" id="CP025257">
    <property type="protein sequence ID" value="AUF83507.1"/>
    <property type="molecule type" value="Genomic_DNA"/>
</dbReference>
<keyword evidence="1" id="KW-0472">Membrane</keyword>
<dbReference type="KEGG" id="msyr:CXP39_01705"/>
<dbReference type="Proteomes" id="UP000233419">
    <property type="component" value="Chromosome"/>
</dbReference>
<dbReference type="RefSeq" id="WP_027048137.1">
    <property type="nucleotide sequence ID" value="NZ_CP025257.1"/>
</dbReference>
<sequence length="178" mass="19492">MTTTKNTRFGIKEIMAIVFGTIFFIAVIVGLYGIKFNFDGISYTLATLSNLGGARAWWASAAYYLGIFGLLLVCLFAVFEILGLLLSLVFKKNKFVKLNLRIANFTGGASFVLILMYLIFLMVGAIINIGSGNVANFAIAWVITFVITALPCAFVTLANEKMLRASKDRVSKTKTTTK</sequence>
<evidence type="ECO:0000313" key="2">
    <source>
        <dbReference type="EMBL" id="AUF83507.1"/>
    </source>
</evidence>
<gene>
    <name evidence="2" type="ORF">CXP39_01705</name>
</gene>
<keyword evidence="1" id="KW-1133">Transmembrane helix</keyword>